<dbReference type="Gene3D" id="2.40.128.110">
    <property type="entry name" value="Lipid/polyisoprenoid-binding, YceI-like"/>
    <property type="match status" value="1"/>
</dbReference>
<dbReference type="Pfam" id="PF04264">
    <property type="entry name" value="YceI"/>
    <property type="match status" value="1"/>
</dbReference>
<feature type="chain" id="PRO_5047382430" evidence="1">
    <location>
        <begin position="25"/>
        <end position="187"/>
    </location>
</feature>
<evidence type="ECO:0000256" key="1">
    <source>
        <dbReference type="SAM" id="SignalP"/>
    </source>
</evidence>
<dbReference type="PANTHER" id="PTHR34406:SF1">
    <property type="entry name" value="PROTEIN YCEI"/>
    <property type="match status" value="1"/>
</dbReference>
<feature type="signal peptide" evidence="1">
    <location>
        <begin position="1"/>
        <end position="24"/>
    </location>
</feature>
<keyword evidence="4" id="KW-1185">Reference proteome</keyword>
<feature type="domain" description="Lipid/polyisoprenoid-binding YceI-like" evidence="2">
    <location>
        <begin position="26"/>
        <end position="186"/>
    </location>
</feature>
<dbReference type="SUPFAM" id="SSF101874">
    <property type="entry name" value="YceI-like"/>
    <property type="match status" value="1"/>
</dbReference>
<dbReference type="PANTHER" id="PTHR34406">
    <property type="entry name" value="PROTEIN YCEI"/>
    <property type="match status" value="1"/>
</dbReference>
<gene>
    <name evidence="3" type="ORF">ACFPO9_16390</name>
</gene>
<dbReference type="SMART" id="SM00867">
    <property type="entry name" value="YceI"/>
    <property type="match status" value="1"/>
</dbReference>
<evidence type="ECO:0000313" key="4">
    <source>
        <dbReference type="Proteomes" id="UP001596086"/>
    </source>
</evidence>
<comment type="caution">
    <text evidence="3">The sequence shown here is derived from an EMBL/GenBank/DDBJ whole genome shotgun (WGS) entry which is preliminary data.</text>
</comment>
<evidence type="ECO:0000259" key="2">
    <source>
        <dbReference type="SMART" id="SM00867"/>
    </source>
</evidence>
<evidence type="ECO:0000313" key="3">
    <source>
        <dbReference type="EMBL" id="MFC5550094.1"/>
    </source>
</evidence>
<dbReference type="EMBL" id="JBHSMZ010000012">
    <property type="protein sequence ID" value="MFC5550094.1"/>
    <property type="molecule type" value="Genomic_DNA"/>
</dbReference>
<dbReference type="RefSeq" id="WP_379772206.1">
    <property type="nucleotide sequence ID" value="NZ_JBHSMZ010000012.1"/>
</dbReference>
<organism evidence="3 4">
    <name type="scientific">Massilia aerilata</name>
    <dbReference type="NCBI Taxonomy" id="453817"/>
    <lineage>
        <taxon>Bacteria</taxon>
        <taxon>Pseudomonadati</taxon>
        <taxon>Pseudomonadota</taxon>
        <taxon>Betaproteobacteria</taxon>
        <taxon>Burkholderiales</taxon>
        <taxon>Oxalobacteraceae</taxon>
        <taxon>Telluria group</taxon>
        <taxon>Massilia</taxon>
    </lineage>
</organism>
<accession>A0ABW0RZ56</accession>
<dbReference type="InterPro" id="IPR036761">
    <property type="entry name" value="TTHA0802/YceI-like_sf"/>
</dbReference>
<reference evidence="4" key="1">
    <citation type="journal article" date="2019" name="Int. J. Syst. Evol. Microbiol.">
        <title>The Global Catalogue of Microorganisms (GCM) 10K type strain sequencing project: providing services to taxonomists for standard genome sequencing and annotation.</title>
        <authorList>
            <consortium name="The Broad Institute Genomics Platform"/>
            <consortium name="The Broad Institute Genome Sequencing Center for Infectious Disease"/>
            <person name="Wu L."/>
            <person name="Ma J."/>
        </authorList>
    </citation>
    <scope>NUCLEOTIDE SEQUENCE [LARGE SCALE GENOMIC DNA]</scope>
    <source>
        <strain evidence="4">CGMCC 4.5798</strain>
    </source>
</reference>
<dbReference type="InterPro" id="IPR007372">
    <property type="entry name" value="Lipid/polyisoprenoid-bd_YceI"/>
</dbReference>
<proteinExistence type="predicted"/>
<name>A0ABW0RZ56_9BURK</name>
<protein>
    <submittedName>
        <fullName evidence="3">YceI family protein</fullName>
    </submittedName>
</protein>
<sequence>MKPSPTLTAALSATLLGAALIANAAPLKTDAAHSTVSAVFKQMDVPVESNFKRFTAQIDYDAAHPEKATARVDIDTASFDMGQADYNKEIAKKEWFNSAQFPKASFVSSSIKPAGAGKLAVAGKLTIKGKTLDVSFPLTVKPQGGKQVFEGQLPIKRLAFNVGEGEWQDTSMVADEVLIKFRVAAGQ</sequence>
<dbReference type="Proteomes" id="UP001596086">
    <property type="component" value="Unassembled WGS sequence"/>
</dbReference>
<keyword evidence="1" id="KW-0732">Signal</keyword>